<dbReference type="Proteomes" id="UP000828390">
    <property type="component" value="Unassembled WGS sequence"/>
</dbReference>
<evidence type="ECO:0000259" key="1">
    <source>
        <dbReference type="Pfam" id="PF13873"/>
    </source>
</evidence>
<organism evidence="2 3">
    <name type="scientific">Dreissena polymorpha</name>
    <name type="common">Zebra mussel</name>
    <name type="synonym">Mytilus polymorpha</name>
    <dbReference type="NCBI Taxonomy" id="45954"/>
    <lineage>
        <taxon>Eukaryota</taxon>
        <taxon>Metazoa</taxon>
        <taxon>Spiralia</taxon>
        <taxon>Lophotrochozoa</taxon>
        <taxon>Mollusca</taxon>
        <taxon>Bivalvia</taxon>
        <taxon>Autobranchia</taxon>
        <taxon>Heteroconchia</taxon>
        <taxon>Euheterodonta</taxon>
        <taxon>Imparidentia</taxon>
        <taxon>Neoheterodontei</taxon>
        <taxon>Myida</taxon>
        <taxon>Dreissenoidea</taxon>
        <taxon>Dreissenidae</taxon>
        <taxon>Dreissena</taxon>
    </lineage>
</organism>
<evidence type="ECO:0000313" key="3">
    <source>
        <dbReference type="Proteomes" id="UP000828390"/>
    </source>
</evidence>
<comment type="caution">
    <text evidence="2">The sequence shown here is derived from an EMBL/GenBank/DDBJ whole genome shotgun (WGS) entry which is preliminary data.</text>
</comment>
<accession>A0A9D4BLN3</accession>
<sequence>MESEKNQQAKNWSDGEIAALAGAIEKHYTSLFGRFSQKLTSKDKPPLWKMIAEE</sequence>
<dbReference type="EMBL" id="JAIWYP010000014">
    <property type="protein sequence ID" value="KAH3708376.1"/>
    <property type="molecule type" value="Genomic_DNA"/>
</dbReference>
<proteinExistence type="predicted"/>
<gene>
    <name evidence="2" type="ORF">DPMN_067825</name>
</gene>
<dbReference type="Pfam" id="PF13873">
    <property type="entry name" value="Myb_DNA-bind_5"/>
    <property type="match status" value="1"/>
</dbReference>
<name>A0A9D4BLN3_DREPO</name>
<protein>
    <recommendedName>
        <fullName evidence="1">Myb/SANT-like DNA-binding domain-containing protein</fullName>
    </recommendedName>
</protein>
<dbReference type="AlphaFoldDB" id="A0A9D4BLN3"/>
<feature type="domain" description="Myb/SANT-like DNA-binding" evidence="1">
    <location>
        <begin position="9"/>
        <end position="54"/>
    </location>
</feature>
<evidence type="ECO:0000313" key="2">
    <source>
        <dbReference type="EMBL" id="KAH3708376.1"/>
    </source>
</evidence>
<keyword evidence="3" id="KW-1185">Reference proteome</keyword>
<dbReference type="InterPro" id="IPR028002">
    <property type="entry name" value="Myb_DNA-bind_5"/>
</dbReference>
<reference evidence="2" key="2">
    <citation type="submission" date="2020-11" db="EMBL/GenBank/DDBJ databases">
        <authorList>
            <person name="McCartney M.A."/>
            <person name="Auch B."/>
            <person name="Kono T."/>
            <person name="Mallez S."/>
            <person name="Becker A."/>
            <person name="Gohl D.M."/>
            <person name="Silverstein K.A.T."/>
            <person name="Koren S."/>
            <person name="Bechman K.B."/>
            <person name="Herman A."/>
            <person name="Abrahante J.E."/>
            <person name="Garbe J."/>
        </authorList>
    </citation>
    <scope>NUCLEOTIDE SEQUENCE</scope>
    <source>
        <strain evidence="2">Duluth1</strain>
        <tissue evidence="2">Whole animal</tissue>
    </source>
</reference>
<reference evidence="2" key="1">
    <citation type="journal article" date="2019" name="bioRxiv">
        <title>The Genome of the Zebra Mussel, Dreissena polymorpha: A Resource for Invasive Species Research.</title>
        <authorList>
            <person name="McCartney M.A."/>
            <person name="Auch B."/>
            <person name="Kono T."/>
            <person name="Mallez S."/>
            <person name="Zhang Y."/>
            <person name="Obille A."/>
            <person name="Becker A."/>
            <person name="Abrahante J.E."/>
            <person name="Garbe J."/>
            <person name="Badalamenti J.P."/>
            <person name="Herman A."/>
            <person name="Mangelson H."/>
            <person name="Liachko I."/>
            <person name="Sullivan S."/>
            <person name="Sone E.D."/>
            <person name="Koren S."/>
            <person name="Silverstein K.A.T."/>
            <person name="Beckman K.B."/>
            <person name="Gohl D.M."/>
        </authorList>
    </citation>
    <scope>NUCLEOTIDE SEQUENCE</scope>
    <source>
        <strain evidence="2">Duluth1</strain>
        <tissue evidence="2">Whole animal</tissue>
    </source>
</reference>